<reference evidence="1" key="1">
    <citation type="journal article" date="2019" name="PLoS Negl. Trop. Dis.">
        <title>Revisiting the worldwide diversity of Leptospira species in the environment.</title>
        <authorList>
            <person name="Vincent A.T."/>
            <person name="Schiettekatte O."/>
            <person name="Bourhy P."/>
            <person name="Veyrier F.J."/>
            <person name="Picardeau M."/>
        </authorList>
    </citation>
    <scope>NUCLEOTIDE SEQUENCE [LARGE SCALE GENOMIC DNA]</scope>
    <source>
        <strain evidence="1">201300427</strain>
    </source>
</reference>
<evidence type="ECO:0000313" key="2">
    <source>
        <dbReference type="Proteomes" id="UP000298058"/>
    </source>
</evidence>
<organism evidence="1 2">
    <name type="scientific">Leptospira idonii</name>
    <dbReference type="NCBI Taxonomy" id="1193500"/>
    <lineage>
        <taxon>Bacteria</taxon>
        <taxon>Pseudomonadati</taxon>
        <taxon>Spirochaetota</taxon>
        <taxon>Spirochaetia</taxon>
        <taxon>Leptospirales</taxon>
        <taxon>Leptospiraceae</taxon>
        <taxon>Leptospira</taxon>
    </lineage>
</organism>
<sequence length="128" mass="15411">MSIQFNDRWMKKADWQDQQIKTYIENSRKNSGIYYTTECLLPPDGYYTFPRMEPCTILRDRTFRNAVASMDAQERGKIEYEIRMGEQADYYNHRYSRRGFYSQGSRGGAWGYPQAHSRYNNYYYGGRR</sequence>
<dbReference type="RefSeq" id="WP_135760700.1">
    <property type="nucleotide sequence ID" value="NZ_RQHW01000042.1"/>
</dbReference>
<accession>A0A4R9M048</accession>
<comment type="caution">
    <text evidence="1">The sequence shown here is derived from an EMBL/GenBank/DDBJ whole genome shotgun (WGS) entry which is preliminary data.</text>
</comment>
<dbReference type="OrthoDB" id="331469at2"/>
<keyword evidence="2" id="KW-1185">Reference proteome</keyword>
<dbReference type="Proteomes" id="UP000298058">
    <property type="component" value="Unassembled WGS sequence"/>
</dbReference>
<protein>
    <submittedName>
        <fullName evidence="1">Uncharacterized protein</fullName>
    </submittedName>
</protein>
<dbReference type="AlphaFoldDB" id="A0A4R9M048"/>
<proteinExistence type="predicted"/>
<gene>
    <name evidence="1" type="ORF">EHS15_11450</name>
</gene>
<name>A0A4R9M048_9LEPT</name>
<evidence type="ECO:0000313" key="1">
    <source>
        <dbReference type="EMBL" id="TGN19017.1"/>
    </source>
</evidence>
<dbReference type="EMBL" id="RQHW01000042">
    <property type="protein sequence ID" value="TGN19017.1"/>
    <property type="molecule type" value="Genomic_DNA"/>
</dbReference>